<feature type="region of interest" description="Disordered" evidence="1">
    <location>
        <begin position="40"/>
        <end position="70"/>
    </location>
</feature>
<dbReference type="EMBL" id="BGZK01000993">
    <property type="protein sequence ID" value="GBP67842.1"/>
    <property type="molecule type" value="Genomic_DNA"/>
</dbReference>
<evidence type="ECO:0000313" key="3">
    <source>
        <dbReference type="Proteomes" id="UP000299102"/>
    </source>
</evidence>
<proteinExistence type="predicted"/>
<protein>
    <submittedName>
        <fullName evidence="2">Uncharacterized protein</fullName>
    </submittedName>
</protein>
<name>A0A4C1XZ57_EUMVA</name>
<organism evidence="2 3">
    <name type="scientific">Eumeta variegata</name>
    <name type="common">Bagworm moth</name>
    <name type="synonym">Eumeta japonica</name>
    <dbReference type="NCBI Taxonomy" id="151549"/>
    <lineage>
        <taxon>Eukaryota</taxon>
        <taxon>Metazoa</taxon>
        <taxon>Ecdysozoa</taxon>
        <taxon>Arthropoda</taxon>
        <taxon>Hexapoda</taxon>
        <taxon>Insecta</taxon>
        <taxon>Pterygota</taxon>
        <taxon>Neoptera</taxon>
        <taxon>Endopterygota</taxon>
        <taxon>Lepidoptera</taxon>
        <taxon>Glossata</taxon>
        <taxon>Ditrysia</taxon>
        <taxon>Tineoidea</taxon>
        <taxon>Psychidae</taxon>
        <taxon>Oiketicinae</taxon>
        <taxon>Eumeta</taxon>
    </lineage>
</organism>
<comment type="caution">
    <text evidence="2">The sequence shown here is derived from an EMBL/GenBank/DDBJ whole genome shotgun (WGS) entry which is preliminary data.</text>
</comment>
<keyword evidence="3" id="KW-1185">Reference proteome</keyword>
<sequence>MQYGTRRRTRIAKSVLSTRIFYLSAYSSPTGGGGEKCCLRSDDGETASGGGSVAKSVAYESEGSEFQAWR</sequence>
<evidence type="ECO:0000256" key="1">
    <source>
        <dbReference type="SAM" id="MobiDB-lite"/>
    </source>
</evidence>
<dbReference type="AlphaFoldDB" id="A0A4C1XZ57"/>
<gene>
    <name evidence="2" type="ORF">EVAR_88894_1</name>
</gene>
<evidence type="ECO:0000313" key="2">
    <source>
        <dbReference type="EMBL" id="GBP67842.1"/>
    </source>
</evidence>
<accession>A0A4C1XZ57</accession>
<reference evidence="2 3" key="1">
    <citation type="journal article" date="2019" name="Commun. Biol.">
        <title>The bagworm genome reveals a unique fibroin gene that provides high tensile strength.</title>
        <authorList>
            <person name="Kono N."/>
            <person name="Nakamura H."/>
            <person name="Ohtoshi R."/>
            <person name="Tomita M."/>
            <person name="Numata K."/>
            <person name="Arakawa K."/>
        </authorList>
    </citation>
    <scope>NUCLEOTIDE SEQUENCE [LARGE SCALE GENOMIC DNA]</scope>
</reference>
<dbReference type="Proteomes" id="UP000299102">
    <property type="component" value="Unassembled WGS sequence"/>
</dbReference>